<dbReference type="AlphaFoldDB" id="A0A7S2TMN4"/>
<organism evidence="2">
    <name type="scientific">Lotharella oceanica</name>
    <dbReference type="NCBI Taxonomy" id="641309"/>
    <lineage>
        <taxon>Eukaryota</taxon>
        <taxon>Sar</taxon>
        <taxon>Rhizaria</taxon>
        <taxon>Cercozoa</taxon>
        <taxon>Chlorarachniophyceae</taxon>
        <taxon>Lotharella</taxon>
    </lineage>
</organism>
<sequence>MKKKKIRDALREELVVLQTKAGFTGNDALVSDFEKRKMTNVALTKKLEDLKKKHGRLLASARRYKEEAASLQATGKLPRRRDANSGDLKI</sequence>
<evidence type="ECO:0000256" key="1">
    <source>
        <dbReference type="SAM" id="MobiDB-lite"/>
    </source>
</evidence>
<evidence type="ECO:0000313" key="2">
    <source>
        <dbReference type="EMBL" id="CAD9758967.1"/>
    </source>
</evidence>
<reference evidence="2" key="1">
    <citation type="submission" date="2021-01" db="EMBL/GenBank/DDBJ databases">
        <authorList>
            <person name="Corre E."/>
            <person name="Pelletier E."/>
            <person name="Niang G."/>
            <person name="Scheremetjew M."/>
            <person name="Finn R."/>
            <person name="Kale V."/>
            <person name="Holt S."/>
            <person name="Cochrane G."/>
            <person name="Meng A."/>
            <person name="Brown T."/>
            <person name="Cohen L."/>
        </authorList>
    </citation>
    <scope>NUCLEOTIDE SEQUENCE</scope>
    <source>
        <strain evidence="2">CCMP622</strain>
    </source>
</reference>
<protein>
    <submittedName>
        <fullName evidence="2">Uncharacterized protein</fullName>
    </submittedName>
</protein>
<feature type="region of interest" description="Disordered" evidence="1">
    <location>
        <begin position="68"/>
        <end position="90"/>
    </location>
</feature>
<accession>A0A7S2TMN4</accession>
<proteinExistence type="predicted"/>
<gene>
    <name evidence="2" type="ORF">LSP00402_LOCUS7442</name>
</gene>
<dbReference type="EMBL" id="HBHP01011963">
    <property type="protein sequence ID" value="CAD9758967.1"/>
    <property type="molecule type" value="Transcribed_RNA"/>
</dbReference>
<name>A0A7S2TMN4_9EUKA</name>
<feature type="compositionally biased region" description="Basic and acidic residues" evidence="1">
    <location>
        <begin position="80"/>
        <end position="90"/>
    </location>
</feature>